<protein>
    <submittedName>
        <fullName evidence="1">Uncharacterized protein</fullName>
    </submittedName>
</protein>
<gene>
    <name evidence="1" type="ORF">ND810_06215</name>
</gene>
<dbReference type="Proteomes" id="UP001209694">
    <property type="component" value="Unassembled WGS sequence"/>
</dbReference>
<name>A0AAW5V6Q9_9LEPT</name>
<dbReference type="AlphaFoldDB" id="A0AAW5V6Q9"/>
<organism evidence="1 2">
    <name type="scientific">Leptospira levettii</name>
    <dbReference type="NCBI Taxonomy" id="2023178"/>
    <lineage>
        <taxon>Bacteria</taxon>
        <taxon>Pseudomonadati</taxon>
        <taxon>Spirochaetota</taxon>
        <taxon>Spirochaetia</taxon>
        <taxon>Leptospirales</taxon>
        <taxon>Leptospiraceae</taxon>
        <taxon>Leptospira</taxon>
    </lineage>
</organism>
<proteinExistence type="predicted"/>
<comment type="caution">
    <text evidence="1">The sequence shown here is derived from an EMBL/GenBank/DDBJ whole genome shotgun (WGS) entry which is preliminary data.</text>
</comment>
<dbReference type="RefSeq" id="WP_265355529.1">
    <property type="nucleotide sequence ID" value="NZ_JAMQPS010000001.1"/>
</dbReference>
<accession>A0AAW5V6Q9</accession>
<evidence type="ECO:0000313" key="2">
    <source>
        <dbReference type="Proteomes" id="UP001209694"/>
    </source>
</evidence>
<reference evidence="1" key="1">
    <citation type="submission" date="2022-06" db="EMBL/GenBank/DDBJ databases">
        <title>Leptospira isolates from biofilms formed at urban environments.</title>
        <authorList>
            <person name="Ribeiro P.S."/>
            <person name="Sousa T."/>
            <person name="Carvalho N."/>
            <person name="Aburjaile F."/>
            <person name="Neves F."/>
            <person name="Oliveira D."/>
            <person name="Blanco L."/>
            <person name="Lima J."/>
            <person name="Costa F."/>
            <person name="Brenig B."/>
            <person name="Soares S."/>
            <person name="Ramos R."/>
            <person name="Goes-Neto A."/>
            <person name="Matiuzzi M."/>
            <person name="Azevedo V."/>
            <person name="Ristow P."/>
        </authorList>
    </citation>
    <scope>NUCLEOTIDE SEQUENCE</scope>
    <source>
        <strain evidence="1">VSF7</strain>
    </source>
</reference>
<evidence type="ECO:0000313" key="1">
    <source>
        <dbReference type="EMBL" id="MCW7514743.1"/>
    </source>
</evidence>
<sequence length="153" mass="17931">MSLTKYILFFLYLLIHIHCDFVGTVSIENPREITTKVELNFQECFTKIPDCFERPFLYSKTKNGQYIHEDNIKKYLSFSKCKIFLDIPANSTFYISYVLNDSNTNCIPQLTKIKYGTETSFIEIKGDEIPNSFHSKNGINFELKIPEKNKYIP</sequence>
<dbReference type="EMBL" id="JAMQQD010000002">
    <property type="protein sequence ID" value="MCW7514743.1"/>
    <property type="molecule type" value="Genomic_DNA"/>
</dbReference>